<gene>
    <name evidence="10" type="primary">TXN2</name>
</gene>
<dbReference type="PROSITE" id="PS00194">
    <property type="entry name" value="THIOREDOXIN_1"/>
    <property type="match status" value="1"/>
</dbReference>
<dbReference type="InterPro" id="IPR036249">
    <property type="entry name" value="Thioredoxin-like_sf"/>
</dbReference>
<dbReference type="PRINTS" id="PR00421">
    <property type="entry name" value="THIOREDOXIN"/>
</dbReference>
<dbReference type="GO" id="GO:0045454">
    <property type="term" value="P:cell redox homeostasis"/>
    <property type="evidence" value="ECO:0007669"/>
    <property type="project" value="TreeGrafter"/>
</dbReference>
<dbReference type="NCBIfam" id="TIGR01068">
    <property type="entry name" value="thioredoxin"/>
    <property type="match status" value="1"/>
</dbReference>
<dbReference type="GO" id="GO:0015035">
    <property type="term" value="F:protein-disulfide reductase activity"/>
    <property type="evidence" value="ECO:0007669"/>
    <property type="project" value="InterPro"/>
</dbReference>
<keyword evidence="5" id="KW-0676">Redox-active center</keyword>
<protein>
    <recommendedName>
        <fullName evidence="6">Thioredoxin, mitochondrial</fullName>
    </recommendedName>
    <alternativeName>
        <fullName evidence="7">Thioredoxin-2</fullName>
    </alternativeName>
</protein>
<dbReference type="FunFam" id="3.40.30.10:FF:000001">
    <property type="entry name" value="Thioredoxin"/>
    <property type="match status" value="1"/>
</dbReference>
<evidence type="ECO:0000313" key="10">
    <source>
        <dbReference type="RefSeq" id="XP_032823235.1"/>
    </source>
</evidence>
<dbReference type="KEGG" id="pmrn:116949719"/>
<sequence>MAAEPGPGPNAANGRTFLQQMAHRQVLRRLVVVQEAVSRAARGSHAPLSSSSLLLTTPLARPLDTTWMRSARGFTSTATRAISFHVQDVDDFTERVVNSDTPVVVDFHAQWCGPCKILGPRLEKLVAKQSGKVLMAKVDIDDHTDLAVEYGVSAVPTVLAMRNGSVVDKFVGVRDEDQLEVFLKKLVSPVASAQREAGDTKSTE</sequence>
<keyword evidence="9" id="KW-1185">Reference proteome</keyword>
<reference evidence="10" key="1">
    <citation type="submission" date="2025-08" db="UniProtKB">
        <authorList>
            <consortium name="RefSeq"/>
        </authorList>
    </citation>
    <scope>IDENTIFICATION</scope>
    <source>
        <tissue evidence="10">Sperm</tissue>
    </source>
</reference>
<dbReference type="InterPro" id="IPR013766">
    <property type="entry name" value="Thioredoxin_domain"/>
</dbReference>
<keyword evidence="3" id="KW-0249">Electron transport</keyword>
<evidence type="ECO:0000256" key="4">
    <source>
        <dbReference type="ARBA" id="ARBA00023157"/>
    </source>
</evidence>
<dbReference type="PROSITE" id="PS51352">
    <property type="entry name" value="THIOREDOXIN_2"/>
    <property type="match status" value="1"/>
</dbReference>
<accession>A0AAJ7X6P2</accession>
<evidence type="ECO:0000256" key="3">
    <source>
        <dbReference type="ARBA" id="ARBA00022982"/>
    </source>
</evidence>
<dbReference type="AlphaFoldDB" id="A0AAJ7X6P2"/>
<evidence type="ECO:0000256" key="2">
    <source>
        <dbReference type="ARBA" id="ARBA00022448"/>
    </source>
</evidence>
<evidence type="ECO:0000256" key="5">
    <source>
        <dbReference type="ARBA" id="ARBA00023284"/>
    </source>
</evidence>
<organism evidence="9 10">
    <name type="scientific">Petromyzon marinus</name>
    <name type="common">Sea lamprey</name>
    <dbReference type="NCBI Taxonomy" id="7757"/>
    <lineage>
        <taxon>Eukaryota</taxon>
        <taxon>Metazoa</taxon>
        <taxon>Chordata</taxon>
        <taxon>Craniata</taxon>
        <taxon>Vertebrata</taxon>
        <taxon>Cyclostomata</taxon>
        <taxon>Hyperoartia</taxon>
        <taxon>Petromyzontiformes</taxon>
        <taxon>Petromyzontidae</taxon>
        <taxon>Petromyzon</taxon>
    </lineage>
</organism>
<dbReference type="CDD" id="cd02947">
    <property type="entry name" value="TRX_family"/>
    <property type="match status" value="1"/>
</dbReference>
<dbReference type="InterPro" id="IPR005746">
    <property type="entry name" value="Thioredoxin"/>
</dbReference>
<evidence type="ECO:0000259" key="8">
    <source>
        <dbReference type="PROSITE" id="PS51352"/>
    </source>
</evidence>
<proteinExistence type="inferred from homology"/>
<dbReference type="PANTHER" id="PTHR43601:SF3">
    <property type="entry name" value="THIOREDOXIN, MITOCHONDRIAL"/>
    <property type="match status" value="1"/>
</dbReference>
<dbReference type="GeneID" id="116949719"/>
<dbReference type="RefSeq" id="XP_032823235.1">
    <property type="nucleotide sequence ID" value="XM_032967344.1"/>
</dbReference>
<evidence type="ECO:0000256" key="1">
    <source>
        <dbReference type="ARBA" id="ARBA00008987"/>
    </source>
</evidence>
<evidence type="ECO:0000256" key="6">
    <source>
        <dbReference type="ARBA" id="ARBA00072145"/>
    </source>
</evidence>
<name>A0AAJ7X6P2_PETMA</name>
<dbReference type="InterPro" id="IPR017937">
    <property type="entry name" value="Thioredoxin_CS"/>
</dbReference>
<evidence type="ECO:0000256" key="7">
    <source>
        <dbReference type="ARBA" id="ARBA00080538"/>
    </source>
</evidence>
<feature type="domain" description="Thioredoxin" evidence="8">
    <location>
        <begin position="75"/>
        <end position="188"/>
    </location>
</feature>
<dbReference type="Gene3D" id="3.40.30.10">
    <property type="entry name" value="Glutaredoxin"/>
    <property type="match status" value="1"/>
</dbReference>
<dbReference type="Pfam" id="PF00085">
    <property type="entry name" value="Thioredoxin"/>
    <property type="match status" value="1"/>
</dbReference>
<comment type="similarity">
    <text evidence="1">Belongs to the thioredoxin family.</text>
</comment>
<dbReference type="GO" id="GO:0005739">
    <property type="term" value="C:mitochondrion"/>
    <property type="evidence" value="ECO:0007669"/>
    <property type="project" value="TreeGrafter"/>
</dbReference>
<dbReference type="PANTHER" id="PTHR43601">
    <property type="entry name" value="THIOREDOXIN, MITOCHONDRIAL"/>
    <property type="match status" value="1"/>
</dbReference>
<keyword evidence="4" id="KW-1015">Disulfide bond</keyword>
<dbReference type="SUPFAM" id="SSF52833">
    <property type="entry name" value="Thioredoxin-like"/>
    <property type="match status" value="1"/>
</dbReference>
<dbReference type="Proteomes" id="UP001318040">
    <property type="component" value="Chromosome 37"/>
</dbReference>
<dbReference type="CTD" id="25828"/>
<keyword evidence="2" id="KW-0813">Transport</keyword>
<evidence type="ECO:0000313" key="9">
    <source>
        <dbReference type="Proteomes" id="UP001318040"/>
    </source>
</evidence>